<name>K0J835_AMPXN</name>
<evidence type="ECO:0000256" key="7">
    <source>
        <dbReference type="PIRSR" id="PIRSR002854-1"/>
    </source>
</evidence>
<dbReference type="EMBL" id="AP012050">
    <property type="protein sequence ID" value="BAM48428.1"/>
    <property type="molecule type" value="Genomic_DNA"/>
</dbReference>
<evidence type="ECO:0000313" key="9">
    <source>
        <dbReference type="EMBL" id="BAM48428.1"/>
    </source>
</evidence>
<evidence type="ECO:0000256" key="1">
    <source>
        <dbReference type="ARBA" id="ARBA00004635"/>
    </source>
</evidence>
<dbReference type="GO" id="GO:0016020">
    <property type="term" value="C:membrane"/>
    <property type="evidence" value="ECO:0007669"/>
    <property type="project" value="UniProtKB-SubCell"/>
</dbReference>
<keyword evidence="3" id="KW-0472">Membrane</keyword>
<dbReference type="STRING" id="698758.AXY_22960"/>
<feature type="signal peptide" evidence="8">
    <location>
        <begin position="1"/>
        <end position="29"/>
    </location>
</feature>
<protein>
    <recommendedName>
        <fullName evidence="6">Lipoprotein</fullName>
    </recommendedName>
</protein>
<dbReference type="PANTHER" id="PTHR30429">
    <property type="entry name" value="D-METHIONINE-BINDING LIPOPROTEIN METQ"/>
    <property type="match status" value="1"/>
</dbReference>
<dbReference type="OrthoDB" id="9812878at2"/>
<proteinExistence type="inferred from homology"/>
<organism evidence="9 10">
    <name type="scientific">Amphibacillus xylanus (strain ATCC 51415 / DSM 6626 / JCM 7361 / LMG 17667 / NBRC 15112 / Ep01)</name>
    <dbReference type="NCBI Taxonomy" id="698758"/>
    <lineage>
        <taxon>Bacteria</taxon>
        <taxon>Bacillati</taxon>
        <taxon>Bacillota</taxon>
        <taxon>Bacilli</taxon>
        <taxon>Bacillales</taxon>
        <taxon>Bacillaceae</taxon>
        <taxon>Amphibacillus</taxon>
    </lineage>
</organism>
<dbReference type="PATRIC" id="fig|698758.3.peg.2304"/>
<dbReference type="PANTHER" id="PTHR30429:SF3">
    <property type="entry name" value="LIPOPROTEIN"/>
    <property type="match status" value="1"/>
</dbReference>
<keyword evidence="5 6" id="KW-0449">Lipoprotein</keyword>
<evidence type="ECO:0000256" key="3">
    <source>
        <dbReference type="ARBA" id="ARBA00023136"/>
    </source>
</evidence>
<evidence type="ECO:0000256" key="6">
    <source>
        <dbReference type="PIRNR" id="PIRNR002854"/>
    </source>
</evidence>
<dbReference type="Gene3D" id="3.40.190.10">
    <property type="entry name" value="Periplasmic binding protein-like II"/>
    <property type="match status" value="2"/>
</dbReference>
<gene>
    <name evidence="9" type="primary">metQ</name>
    <name evidence="9" type="ordered locus">AXY_22960</name>
</gene>
<evidence type="ECO:0000256" key="5">
    <source>
        <dbReference type="ARBA" id="ARBA00023288"/>
    </source>
</evidence>
<dbReference type="Pfam" id="PF03180">
    <property type="entry name" value="Lipoprotein_9"/>
    <property type="match status" value="1"/>
</dbReference>
<dbReference type="KEGG" id="axl:AXY_22960"/>
<keyword evidence="2 8" id="KW-0732">Signal</keyword>
<dbReference type="AlphaFoldDB" id="K0J835"/>
<feature type="lipid moiety-binding region" description="S-diacylglycerol cysteine" evidence="7">
    <location>
        <position position="19"/>
    </location>
</feature>
<evidence type="ECO:0000256" key="2">
    <source>
        <dbReference type="ARBA" id="ARBA00022729"/>
    </source>
</evidence>
<dbReference type="HOGENOM" id="CLU_067080_1_2_9"/>
<evidence type="ECO:0000256" key="4">
    <source>
        <dbReference type="ARBA" id="ARBA00023139"/>
    </source>
</evidence>
<dbReference type="SUPFAM" id="SSF53850">
    <property type="entry name" value="Periplasmic binding protein-like II"/>
    <property type="match status" value="1"/>
</dbReference>
<comment type="subcellular location">
    <subcellularLocation>
        <location evidence="1">Membrane</location>
        <topology evidence="1">Lipid-anchor</topology>
    </subcellularLocation>
</comment>
<keyword evidence="10" id="KW-1185">Reference proteome</keyword>
<dbReference type="InterPro" id="IPR004872">
    <property type="entry name" value="Lipoprotein_NlpA"/>
</dbReference>
<dbReference type="RefSeq" id="WP_015011007.1">
    <property type="nucleotide sequence ID" value="NC_018704.1"/>
</dbReference>
<keyword evidence="4" id="KW-0564">Palmitate</keyword>
<feature type="chain" id="PRO_5003834079" description="Lipoprotein" evidence="8">
    <location>
        <begin position="30"/>
        <end position="290"/>
    </location>
</feature>
<sequence length="290" mass="31592">MKKFKSLLVLLVVLFLVACDSTSGKTATADDPVLVKIGVNGSDGKQWPILKEKAAKEGIEIELVEFTDYTIPNNALAEGEVDLNAFQHFSFLAQYVNESGNDLYPIGSTVFAPLGLYSEKITNISELKAGDKIAIPDDPSNQARALRLLESAGLITLADDFGLFGDPSKVIDNPLNLEIIPMVAQQTPRVLPDVAGSIINNGIAGQAGFDPANDPIYRESGEDESVYPYINLIAARTEDKDNEVYKKIVELYQEPDIAAAIAEDTNHGSFIIELSDEEIEQLFEELKQGN</sequence>
<dbReference type="eggNOG" id="COG1464">
    <property type="taxonomic scope" value="Bacteria"/>
</dbReference>
<accession>K0J835</accession>
<evidence type="ECO:0000313" key="10">
    <source>
        <dbReference type="Proteomes" id="UP000006294"/>
    </source>
</evidence>
<evidence type="ECO:0000256" key="8">
    <source>
        <dbReference type="SAM" id="SignalP"/>
    </source>
</evidence>
<dbReference type="PIRSF" id="PIRSF002854">
    <property type="entry name" value="MetQ"/>
    <property type="match status" value="1"/>
</dbReference>
<comment type="similarity">
    <text evidence="6">Belongs to the nlpA lipoprotein family.</text>
</comment>
<reference evidence="9 10" key="1">
    <citation type="submission" date="2011-01" db="EMBL/GenBank/DDBJ databases">
        <title>Whole genome sequence of Amphibacillus xylinus NBRC 15112.</title>
        <authorList>
            <person name="Nakazawa H."/>
            <person name="Katano Y."/>
            <person name="Nakamura S."/>
            <person name="Sasagawa M."/>
            <person name="Fukada J."/>
            <person name="Arai T."/>
            <person name="Sasakura N."/>
            <person name="Mochizuki D."/>
            <person name="Hosoyama A."/>
            <person name="Harada K."/>
            <person name="Horikawa H."/>
            <person name="Kato Y."/>
            <person name="Harada T."/>
            <person name="Sasaki K."/>
            <person name="Sekiguchi M."/>
            <person name="Hodoyama M."/>
            <person name="Nishiko R."/>
            <person name="Narita H."/>
            <person name="Hanamaki A."/>
            <person name="Hata C."/>
            <person name="Konno Y."/>
            <person name="Niimura Y."/>
            <person name="Yamazaki S."/>
            <person name="Fujita N."/>
        </authorList>
    </citation>
    <scope>NUCLEOTIDE SEQUENCE [LARGE SCALE GENOMIC DNA]</scope>
    <source>
        <strain evidence="10">ATCC 51415 / DSM 6626 / JCM 7361 / LMG 17667 / NBRC 15112 / Ep01</strain>
    </source>
</reference>
<dbReference type="Proteomes" id="UP000006294">
    <property type="component" value="Chromosome"/>
</dbReference>
<dbReference type="PROSITE" id="PS51257">
    <property type="entry name" value="PROKAR_LIPOPROTEIN"/>
    <property type="match status" value="1"/>
</dbReference>